<dbReference type="EMBL" id="JBHTCF010000041">
    <property type="protein sequence ID" value="MFC7310716.1"/>
    <property type="molecule type" value="Genomic_DNA"/>
</dbReference>
<organism evidence="2 3">
    <name type="scientific">Streptomyces monticola</name>
    <dbReference type="NCBI Taxonomy" id="2666263"/>
    <lineage>
        <taxon>Bacteria</taxon>
        <taxon>Bacillati</taxon>
        <taxon>Actinomycetota</taxon>
        <taxon>Actinomycetes</taxon>
        <taxon>Kitasatosporales</taxon>
        <taxon>Streptomycetaceae</taxon>
        <taxon>Streptomyces</taxon>
    </lineage>
</organism>
<comment type="caution">
    <text evidence="2">The sequence shown here is derived from an EMBL/GenBank/DDBJ whole genome shotgun (WGS) entry which is preliminary data.</text>
</comment>
<keyword evidence="1" id="KW-0812">Transmembrane</keyword>
<evidence type="ECO:0000256" key="1">
    <source>
        <dbReference type="SAM" id="Phobius"/>
    </source>
</evidence>
<feature type="transmembrane region" description="Helical" evidence="1">
    <location>
        <begin position="132"/>
        <end position="155"/>
    </location>
</feature>
<proteinExistence type="predicted"/>
<keyword evidence="1" id="KW-0472">Membrane</keyword>
<dbReference type="Proteomes" id="UP001596523">
    <property type="component" value="Unassembled WGS sequence"/>
</dbReference>
<keyword evidence="3" id="KW-1185">Reference proteome</keyword>
<reference evidence="3" key="1">
    <citation type="journal article" date="2019" name="Int. J. Syst. Evol. Microbiol.">
        <title>The Global Catalogue of Microorganisms (GCM) 10K type strain sequencing project: providing services to taxonomists for standard genome sequencing and annotation.</title>
        <authorList>
            <consortium name="The Broad Institute Genomics Platform"/>
            <consortium name="The Broad Institute Genome Sequencing Center for Infectious Disease"/>
            <person name="Wu L."/>
            <person name="Ma J."/>
        </authorList>
    </citation>
    <scope>NUCLEOTIDE SEQUENCE [LARGE SCALE GENOMIC DNA]</scope>
    <source>
        <strain evidence="3">SYNS20</strain>
    </source>
</reference>
<gene>
    <name evidence="2" type="ORF">ACFQVC_41700</name>
</gene>
<protein>
    <recommendedName>
        <fullName evidence="4">ABC transporter permease</fullName>
    </recommendedName>
</protein>
<dbReference type="RefSeq" id="WP_381841762.1">
    <property type="nucleotide sequence ID" value="NZ_JBHTCF010000041.1"/>
</dbReference>
<evidence type="ECO:0000313" key="3">
    <source>
        <dbReference type="Proteomes" id="UP001596523"/>
    </source>
</evidence>
<evidence type="ECO:0000313" key="2">
    <source>
        <dbReference type="EMBL" id="MFC7310716.1"/>
    </source>
</evidence>
<name>A0ABW2JYT4_9ACTN</name>
<evidence type="ECO:0008006" key="4">
    <source>
        <dbReference type="Google" id="ProtNLM"/>
    </source>
</evidence>
<sequence>MRPPGRPVEGEISPVLAALLAEYNSLRQESLQAISNRIQIMNFAFTSLAVVVAAMLTSDLSRGVLIPACLVFVPAAAKASLLIWLGEYHRSQRAGKGVAVVEQRINTLLGDRDHIGWESGLLSSNTHMGYPYIATAAFILSTGVLAEVLGAYFLIDRYARGGGLWDDVAFGAGVLAYAVLTEAVFLRFFLRRWRHIRSATHSG</sequence>
<feature type="transmembrane region" description="Helical" evidence="1">
    <location>
        <begin position="64"/>
        <end position="86"/>
    </location>
</feature>
<feature type="transmembrane region" description="Helical" evidence="1">
    <location>
        <begin position="167"/>
        <end position="190"/>
    </location>
</feature>
<keyword evidence="1" id="KW-1133">Transmembrane helix</keyword>
<accession>A0ABW2JYT4</accession>
<feature type="transmembrane region" description="Helical" evidence="1">
    <location>
        <begin position="40"/>
        <end position="58"/>
    </location>
</feature>